<sequence length="177" mass="19018">MTSVVCVSLPVCTAALFARILGVWTKLCQRATMTTPDNPHAPNAPLPARRVNTRLRSLSYALAAFFAAHLLLVLVALMHNPSYYLTLASKSIVSCLFLVTTAIGCINMYIGAMMLVMERGRLQMVFTSAFYSLLVSAATWWPNNGALMLGVSGLVLAAAGAWLARVSQRDLPGSGLL</sequence>
<feature type="transmembrane region" description="Helical" evidence="1">
    <location>
        <begin position="58"/>
        <end position="79"/>
    </location>
</feature>
<gene>
    <name evidence="2" type="ORF">F1735_25155</name>
</gene>
<evidence type="ECO:0000313" key="2">
    <source>
        <dbReference type="EMBL" id="NHZ65548.1"/>
    </source>
</evidence>
<proteinExistence type="predicted"/>
<dbReference type="Proteomes" id="UP000610594">
    <property type="component" value="Unassembled WGS sequence"/>
</dbReference>
<accession>A0ABX0MYR7</accession>
<feature type="transmembrane region" description="Helical" evidence="1">
    <location>
        <begin position="91"/>
        <end position="110"/>
    </location>
</feature>
<keyword evidence="3" id="KW-1185">Reference proteome</keyword>
<evidence type="ECO:0000313" key="3">
    <source>
        <dbReference type="Proteomes" id="UP000610594"/>
    </source>
</evidence>
<feature type="transmembrane region" description="Helical" evidence="1">
    <location>
        <begin position="147"/>
        <end position="164"/>
    </location>
</feature>
<reference evidence="2 3" key="1">
    <citation type="submission" date="2019-10" db="EMBL/GenBank/DDBJ databases">
        <title>Taxonomy of Antarctic Massilia spp.: description of Massilia rubra sp. nov., Massilia aquatica sp. nov., Massilia mucilaginosa sp. nov., Massilia frigida sp. nov. isolated from streams, lakes and regoliths.</title>
        <authorList>
            <person name="Holochova P."/>
            <person name="Sedlacek I."/>
            <person name="Kralova S."/>
            <person name="Maslanova I."/>
            <person name="Busse H.-J."/>
            <person name="Stankova E."/>
            <person name="Vrbovska V."/>
            <person name="Kovarovic V."/>
            <person name="Bartak M."/>
            <person name="Svec P."/>
            <person name="Pantucek R."/>
        </authorList>
    </citation>
    <scope>NUCLEOTIDE SEQUENCE [LARGE SCALE GENOMIC DNA]</scope>
    <source>
        <strain evidence="2 3">CCM 8694</strain>
    </source>
</reference>
<comment type="caution">
    <text evidence="2">The sequence shown here is derived from an EMBL/GenBank/DDBJ whole genome shotgun (WGS) entry which is preliminary data.</text>
</comment>
<keyword evidence="1" id="KW-0472">Membrane</keyword>
<protein>
    <recommendedName>
        <fullName evidence="4">EamA domain-containing protein</fullName>
    </recommendedName>
</protein>
<feature type="transmembrane region" description="Helical" evidence="1">
    <location>
        <begin position="122"/>
        <end position="141"/>
    </location>
</feature>
<keyword evidence="1" id="KW-1133">Transmembrane helix</keyword>
<dbReference type="EMBL" id="WHJF01000087">
    <property type="protein sequence ID" value="NHZ65548.1"/>
    <property type="molecule type" value="Genomic_DNA"/>
</dbReference>
<evidence type="ECO:0000256" key="1">
    <source>
        <dbReference type="SAM" id="Phobius"/>
    </source>
</evidence>
<evidence type="ECO:0008006" key="4">
    <source>
        <dbReference type="Google" id="ProtNLM"/>
    </source>
</evidence>
<keyword evidence="1" id="KW-0812">Transmembrane</keyword>
<name>A0ABX0MYR7_9BURK</name>
<organism evidence="2 3">
    <name type="scientific">Massilia genomosp. 1</name>
    <dbReference type="NCBI Taxonomy" id="2609280"/>
    <lineage>
        <taxon>Bacteria</taxon>
        <taxon>Pseudomonadati</taxon>
        <taxon>Pseudomonadota</taxon>
        <taxon>Betaproteobacteria</taxon>
        <taxon>Burkholderiales</taxon>
        <taxon>Oxalobacteraceae</taxon>
        <taxon>Telluria group</taxon>
        <taxon>Massilia</taxon>
    </lineage>
</organism>